<protein>
    <submittedName>
        <fullName evidence="3">Uncharacterized protein</fullName>
    </submittedName>
</protein>
<accession>A0A226CWQ0</accession>
<feature type="transmembrane region" description="Helical" evidence="1">
    <location>
        <begin position="189"/>
        <end position="212"/>
    </location>
</feature>
<keyword evidence="1" id="KW-0812">Transmembrane</keyword>
<name>A0A226CWQ0_FOLCA</name>
<proteinExistence type="predicted"/>
<evidence type="ECO:0000313" key="3">
    <source>
        <dbReference type="EMBL" id="OXA37393.1"/>
    </source>
</evidence>
<keyword evidence="2" id="KW-0732">Signal</keyword>
<evidence type="ECO:0000256" key="1">
    <source>
        <dbReference type="SAM" id="Phobius"/>
    </source>
</evidence>
<gene>
    <name evidence="3" type="ORF">Fcan01_27846</name>
</gene>
<feature type="transmembrane region" description="Helical" evidence="1">
    <location>
        <begin position="487"/>
        <end position="507"/>
    </location>
</feature>
<evidence type="ECO:0000256" key="2">
    <source>
        <dbReference type="SAM" id="SignalP"/>
    </source>
</evidence>
<comment type="caution">
    <text evidence="3">The sequence shown here is derived from an EMBL/GenBank/DDBJ whole genome shotgun (WGS) entry which is preliminary data.</text>
</comment>
<organism evidence="3 4">
    <name type="scientific">Folsomia candida</name>
    <name type="common">Springtail</name>
    <dbReference type="NCBI Taxonomy" id="158441"/>
    <lineage>
        <taxon>Eukaryota</taxon>
        <taxon>Metazoa</taxon>
        <taxon>Ecdysozoa</taxon>
        <taxon>Arthropoda</taxon>
        <taxon>Hexapoda</taxon>
        <taxon>Collembola</taxon>
        <taxon>Entomobryomorpha</taxon>
        <taxon>Isotomoidea</taxon>
        <taxon>Isotomidae</taxon>
        <taxon>Proisotominae</taxon>
        <taxon>Folsomia</taxon>
    </lineage>
</organism>
<keyword evidence="4" id="KW-1185">Reference proteome</keyword>
<dbReference type="AlphaFoldDB" id="A0A226CWQ0"/>
<keyword evidence="1" id="KW-1133">Transmembrane helix</keyword>
<reference evidence="3 4" key="1">
    <citation type="submission" date="2015-12" db="EMBL/GenBank/DDBJ databases">
        <title>The genome of Folsomia candida.</title>
        <authorList>
            <person name="Faddeeva A."/>
            <person name="Derks M.F."/>
            <person name="Anvar Y."/>
            <person name="Smit S."/>
            <person name="Van Straalen N."/>
            <person name="Roelofs D."/>
        </authorList>
    </citation>
    <scope>NUCLEOTIDE SEQUENCE [LARGE SCALE GENOMIC DNA]</scope>
    <source>
        <strain evidence="3 4">VU population</strain>
        <tissue evidence="3">Whole body</tissue>
    </source>
</reference>
<feature type="signal peptide" evidence="2">
    <location>
        <begin position="1"/>
        <end position="23"/>
    </location>
</feature>
<evidence type="ECO:0000313" key="4">
    <source>
        <dbReference type="Proteomes" id="UP000198287"/>
    </source>
</evidence>
<feature type="transmembrane region" description="Helical" evidence="1">
    <location>
        <begin position="421"/>
        <end position="439"/>
    </location>
</feature>
<dbReference type="EMBL" id="LNIX01000058">
    <property type="protein sequence ID" value="OXA37393.1"/>
    <property type="molecule type" value="Genomic_DNA"/>
</dbReference>
<feature type="chain" id="PRO_5011968489" evidence="2">
    <location>
        <begin position="24"/>
        <end position="543"/>
    </location>
</feature>
<sequence>MMFPTILSFVLLVAKLGEFVADADDQVSIAQLIDGLVYFDLKILHEDRHSYLWPKPLIPVRILYWPLDLDEYYYLGDNPSQRKNFPLIDSSQLIVVDTGMKVCTFVLPIVAQKVLNLECFPLTKEYATHITYLARRIIDPLTHWCSREVSKNVDRNYRNDPVRQLNFLSKSVNPFDLKMNDPIEEVLPFVWLGMLVTLLSIISMLCAFLHWCGNSQISFTPLLFLLATIFEECPSIPREIAGLPFVRYILGTWLIMSVILTNCYNGMLTTELNAPLPILPLQTFDDLICEQTRHDTDVYFNRSITHECRILSQTIALLHGTKLQGSPYCERKIKLYIVKIVNDASIMDKLIAGLQISKDCFTILSLPEKITLGIQMVPTFLDFLVQVNVWRLANLPSYVWLEFEFLPKHYISKRFYKSKQILYLGMEGIIFTGAGASTVQRSYLSLFESGILKRLQHEWIVKGWRGRTPVLGFKRGLGHDSVSLSGSFGTIFILCGCTCLLALIVWFCEIWRLVCSRCLFTARFAYYKLIRVILYLKSLSWGG</sequence>
<keyword evidence="1" id="KW-0472">Membrane</keyword>
<dbReference type="Proteomes" id="UP000198287">
    <property type="component" value="Unassembled WGS sequence"/>
</dbReference>